<dbReference type="Proteomes" id="UP000074119">
    <property type="component" value="Chromosome"/>
</dbReference>
<dbReference type="InterPro" id="IPR008146">
    <property type="entry name" value="Gln_synth_cat_dom"/>
</dbReference>
<sequence>MSRNQARVQAISQITNRTPKAVTMPEPLSKIWASDVFNLAKMEQCLSKNAFKAVKKTVQTGAPLDAATADVVAAAMKDWATGKGVKFFSHIFYPMTNATAEKHDGFIITNSEGHAITEFTGSLLIKGEPDGSSFPNGSLRMTNAARGYTAWDPTSPAYIMHTENGSTLMIPSVFMSWTGEALDKKIPLLRSNSALDKAGQRVLALMGETEIATLNSSCGAEQEYFLIDANFAASRPDLSMAGRTLFGASPAKGQQFDDHYFAAIPERVQVFMQDLEDKLYKLGIPAKTHHNEVAPGQFEIAPYYEAANIASDHQQMLMTLLKLTAKRHGFVCLLHEKPFAGVNGSGKHVNWSVGNATQGNLLDPGSTPHDNINFLLFCGAVIRGVHLYGPLLRAVIASASNDHRLGANEAPPAILSVYLGDQLERVFNDIKEGKLLKSEVGGLMDLGLSQILKFERDPGDRNRTSPFAFTGNRFEFRAVGSSASVSGPLVAMNTMLADSLNWIADQLETELAAGTNVAEAAIKVLKVLMEKHSNVIFGGDGYSAEWHRAAVEDRGLKNLPTTADALPYLRDEAIVKLFSSTGVFTPVELESRFEVYSEQYLLAIEVEGKLVVDMATTSIYPAAVEYLSQLTTTSTAMSSLGIKLDNSVATAVANEANAMMAAVATLNAALAVHDFESTEAHMQYAAGTLRSLMLEVREHADALEGLVADDLWPLPKYAEMLFVR</sequence>
<dbReference type="Pfam" id="PF00120">
    <property type="entry name" value="Gln-synt_C"/>
    <property type="match status" value="1"/>
</dbReference>
<gene>
    <name evidence="5" type="ORF">AZF00_12090</name>
</gene>
<dbReference type="SMART" id="SM01230">
    <property type="entry name" value="Gln-synt_C"/>
    <property type="match status" value="1"/>
</dbReference>
<comment type="similarity">
    <text evidence="1 2">Belongs to the glutamine synthetase family.</text>
</comment>
<dbReference type="PANTHER" id="PTHR42974">
    <property type="entry name" value="GLUTAMINE SYNTHETASE"/>
    <property type="match status" value="1"/>
</dbReference>
<dbReference type="GO" id="GO:0006542">
    <property type="term" value="P:glutamine biosynthetic process"/>
    <property type="evidence" value="ECO:0007669"/>
    <property type="project" value="InterPro"/>
</dbReference>
<evidence type="ECO:0000259" key="4">
    <source>
        <dbReference type="PROSITE" id="PS51987"/>
    </source>
</evidence>
<dbReference type="PROSITE" id="PS51987">
    <property type="entry name" value="GS_CATALYTIC"/>
    <property type="match status" value="1"/>
</dbReference>
<name>A0A127M713_9GAMM</name>
<dbReference type="PROSITE" id="PS00181">
    <property type="entry name" value="GLNA_ATP"/>
    <property type="match status" value="1"/>
</dbReference>
<dbReference type="Pfam" id="PF18318">
    <property type="entry name" value="Gln-synt_C-ter"/>
    <property type="match status" value="1"/>
</dbReference>
<dbReference type="InterPro" id="IPR040577">
    <property type="entry name" value="Gln-synt_C"/>
</dbReference>
<accession>A0A127M713</accession>
<dbReference type="InterPro" id="IPR052725">
    <property type="entry name" value="GS_Type-3"/>
</dbReference>
<proteinExistence type="inferred from homology"/>
<organism evidence="5 6">
    <name type="scientific">Zhongshania aliphaticivorans</name>
    <dbReference type="NCBI Taxonomy" id="1470434"/>
    <lineage>
        <taxon>Bacteria</taxon>
        <taxon>Pseudomonadati</taxon>
        <taxon>Pseudomonadota</taxon>
        <taxon>Gammaproteobacteria</taxon>
        <taxon>Cellvibrionales</taxon>
        <taxon>Spongiibacteraceae</taxon>
        <taxon>Zhongshania</taxon>
    </lineage>
</organism>
<dbReference type="RefSeq" id="WP_008249016.1">
    <property type="nucleotide sequence ID" value="NZ_CP014544.1"/>
</dbReference>
<dbReference type="Gene3D" id="3.30.590.10">
    <property type="entry name" value="Glutamine synthetase/guanido kinase, catalytic domain"/>
    <property type="match status" value="1"/>
</dbReference>
<dbReference type="PROSITE" id="PS51986">
    <property type="entry name" value="GS_BETA_GRASP"/>
    <property type="match status" value="1"/>
</dbReference>
<dbReference type="InterPro" id="IPR022147">
    <property type="entry name" value="GSIII_N"/>
</dbReference>
<dbReference type="GO" id="GO:0004356">
    <property type="term" value="F:glutamine synthetase activity"/>
    <property type="evidence" value="ECO:0007669"/>
    <property type="project" value="InterPro"/>
</dbReference>
<feature type="domain" description="GS beta-grasp" evidence="3">
    <location>
        <begin position="83"/>
        <end position="179"/>
    </location>
</feature>
<protein>
    <submittedName>
        <fullName evidence="5">Glutamine synthetase</fullName>
    </submittedName>
</protein>
<reference evidence="5 6" key="1">
    <citation type="submission" date="2015-12" db="EMBL/GenBank/DDBJ databases">
        <authorList>
            <person name="Shamseldin A."/>
            <person name="Moawad H."/>
            <person name="Abd El-Rahim W.M."/>
            <person name="Sadowsky M.J."/>
        </authorList>
    </citation>
    <scope>NUCLEOTIDE SEQUENCE [LARGE SCALE GENOMIC DNA]</scope>
    <source>
        <strain evidence="5 6">SM2</strain>
    </source>
</reference>
<dbReference type="InterPro" id="IPR008147">
    <property type="entry name" value="Gln_synt_N"/>
</dbReference>
<evidence type="ECO:0000313" key="6">
    <source>
        <dbReference type="Proteomes" id="UP000074119"/>
    </source>
</evidence>
<dbReference type="InterPro" id="IPR027303">
    <property type="entry name" value="Gln_synth_gly_rich_site"/>
</dbReference>
<evidence type="ECO:0000256" key="2">
    <source>
        <dbReference type="RuleBase" id="RU000384"/>
    </source>
</evidence>
<dbReference type="AlphaFoldDB" id="A0A127M713"/>
<dbReference type="SUPFAM" id="SSF55931">
    <property type="entry name" value="Glutamine synthetase/guanido kinase"/>
    <property type="match status" value="1"/>
</dbReference>
<evidence type="ECO:0000313" key="5">
    <source>
        <dbReference type="EMBL" id="AMO68995.1"/>
    </source>
</evidence>
<evidence type="ECO:0000256" key="1">
    <source>
        <dbReference type="PROSITE-ProRule" id="PRU01330"/>
    </source>
</evidence>
<dbReference type="InterPro" id="IPR014746">
    <property type="entry name" value="Gln_synth/guanido_kin_cat_dom"/>
</dbReference>
<evidence type="ECO:0000259" key="3">
    <source>
        <dbReference type="PROSITE" id="PS51986"/>
    </source>
</evidence>
<dbReference type="Pfam" id="PF12437">
    <property type="entry name" value="GSIII_N"/>
    <property type="match status" value="1"/>
</dbReference>
<dbReference type="PANTHER" id="PTHR42974:SF1">
    <property type="entry name" value="TYPE-3 GLUTAMINE SYNTHETASE"/>
    <property type="match status" value="1"/>
</dbReference>
<feature type="domain" description="GS catalytic" evidence="4">
    <location>
        <begin position="191"/>
        <end position="619"/>
    </location>
</feature>
<dbReference type="KEGG" id="zal:AZF00_12090"/>
<dbReference type="STRING" id="1470434.AZF00_12090"/>
<dbReference type="EMBL" id="CP014544">
    <property type="protein sequence ID" value="AMO68995.1"/>
    <property type="molecule type" value="Genomic_DNA"/>
</dbReference>
<dbReference type="Gene3D" id="1.20.120.1560">
    <property type="match status" value="1"/>
</dbReference>